<evidence type="ECO:0000256" key="7">
    <source>
        <dbReference type="RuleBase" id="RU000320"/>
    </source>
</evidence>
<dbReference type="STRING" id="631362.Thi970DRAFT_04783"/>
<feature type="transmembrane region" description="Helical" evidence="8">
    <location>
        <begin position="531"/>
        <end position="557"/>
    </location>
</feature>
<keyword evidence="11" id="KW-1185">Reference proteome</keyword>
<feature type="transmembrane region" description="Helical" evidence="8">
    <location>
        <begin position="446"/>
        <end position="468"/>
    </location>
</feature>
<keyword evidence="3" id="KW-1003">Cell membrane</keyword>
<keyword evidence="6 8" id="KW-0472">Membrane</keyword>
<dbReference type="PANTHER" id="PTHR42703:SF1">
    <property type="entry name" value="NA(+)_H(+) ANTIPORTER SUBUNIT D1"/>
    <property type="match status" value="1"/>
</dbReference>
<name>H8Z3U4_9GAMM</name>
<dbReference type="InterPro" id="IPR050586">
    <property type="entry name" value="CPA3_Na-H_Antiporter_D"/>
</dbReference>
<comment type="similarity">
    <text evidence="2">Belongs to the CPA3 antiporters (TC 2.A.63) subunit D family.</text>
</comment>
<feature type="transmembrane region" description="Helical" evidence="8">
    <location>
        <begin position="307"/>
        <end position="329"/>
    </location>
</feature>
<keyword evidence="4 7" id="KW-0812">Transmembrane</keyword>
<keyword evidence="5 8" id="KW-1133">Transmembrane helix</keyword>
<feature type="domain" description="NADH:quinone oxidoreductase/Mrp antiporter transmembrane" evidence="9">
    <location>
        <begin position="196"/>
        <end position="477"/>
    </location>
</feature>
<evidence type="ECO:0000256" key="1">
    <source>
        <dbReference type="ARBA" id="ARBA00004651"/>
    </source>
</evidence>
<feature type="transmembrane region" description="Helical" evidence="8">
    <location>
        <begin position="34"/>
        <end position="55"/>
    </location>
</feature>
<evidence type="ECO:0000313" key="11">
    <source>
        <dbReference type="Proteomes" id="UP000002964"/>
    </source>
</evidence>
<proteinExistence type="inferred from homology"/>
<dbReference type="PANTHER" id="PTHR42703">
    <property type="entry name" value="NADH DEHYDROGENASE"/>
    <property type="match status" value="1"/>
</dbReference>
<feature type="transmembrane region" description="Helical" evidence="8">
    <location>
        <begin position="349"/>
        <end position="368"/>
    </location>
</feature>
<protein>
    <submittedName>
        <fullName evidence="10">NADH:ubiquinone oxidoreductase subunit 2 (Chain N)</fullName>
    </submittedName>
</protein>
<dbReference type="PRINTS" id="PR01437">
    <property type="entry name" value="NUOXDRDTASE4"/>
</dbReference>
<accession>H8Z3U4</accession>
<gene>
    <name evidence="10" type="ORF">Thi970DRAFT_04783</name>
</gene>
<evidence type="ECO:0000256" key="2">
    <source>
        <dbReference type="ARBA" id="ARBA00005346"/>
    </source>
</evidence>
<evidence type="ECO:0000256" key="5">
    <source>
        <dbReference type="ARBA" id="ARBA00022989"/>
    </source>
</evidence>
<feature type="transmembrane region" description="Helical" evidence="8">
    <location>
        <begin position="375"/>
        <end position="398"/>
    </location>
</feature>
<dbReference type="Pfam" id="PF00361">
    <property type="entry name" value="Proton_antipo_M"/>
    <property type="match status" value="1"/>
</dbReference>
<reference evidence="11" key="1">
    <citation type="submission" date="2011-06" db="EMBL/GenBank/DDBJ databases">
        <authorList>
            <consortium name="US DOE Joint Genome Institute (JGI-PGF)"/>
            <person name="Lucas S."/>
            <person name="Han J."/>
            <person name="Lapidus A."/>
            <person name="Cheng J.-F."/>
            <person name="Goodwin L."/>
            <person name="Pitluck S."/>
            <person name="Peters L."/>
            <person name="Land M.L."/>
            <person name="Hauser L."/>
            <person name="Vogl K."/>
            <person name="Liu Z."/>
            <person name="Overmann J."/>
            <person name="Frigaard N.-U."/>
            <person name="Bryant D.A."/>
            <person name="Woyke T.J."/>
        </authorList>
    </citation>
    <scope>NUCLEOTIDE SEQUENCE [LARGE SCALE GENOMIC DNA]</scope>
    <source>
        <strain evidence="11">970</strain>
    </source>
</reference>
<evidence type="ECO:0000256" key="6">
    <source>
        <dbReference type="ARBA" id="ARBA00023136"/>
    </source>
</evidence>
<dbReference type="EMBL" id="JH603170">
    <property type="protein sequence ID" value="EIC21096.1"/>
    <property type="molecule type" value="Genomic_DNA"/>
</dbReference>
<evidence type="ECO:0000313" key="10">
    <source>
        <dbReference type="EMBL" id="EIC21096.1"/>
    </source>
</evidence>
<feature type="transmembrane region" description="Helical" evidence="8">
    <location>
        <begin position="643"/>
        <end position="661"/>
    </location>
</feature>
<comment type="subcellular location">
    <subcellularLocation>
        <location evidence="1">Cell membrane</location>
        <topology evidence="1">Multi-pass membrane protein</topology>
    </subcellularLocation>
    <subcellularLocation>
        <location evidence="7">Membrane</location>
        <topology evidence="7">Multi-pass membrane protein</topology>
    </subcellularLocation>
</comment>
<dbReference type="InterPro" id="IPR001750">
    <property type="entry name" value="ND/Mrp_TM"/>
</dbReference>
<evidence type="ECO:0000256" key="3">
    <source>
        <dbReference type="ARBA" id="ARBA00022475"/>
    </source>
</evidence>
<feature type="transmembrane region" description="Helical" evidence="8">
    <location>
        <begin position="274"/>
        <end position="295"/>
    </location>
</feature>
<feature type="transmembrane region" description="Helical" evidence="8">
    <location>
        <begin position="236"/>
        <end position="254"/>
    </location>
</feature>
<dbReference type="GO" id="GO:0008137">
    <property type="term" value="F:NADH dehydrogenase (ubiquinone) activity"/>
    <property type="evidence" value="ECO:0007669"/>
    <property type="project" value="InterPro"/>
</dbReference>
<feature type="transmembrane region" description="Helical" evidence="8">
    <location>
        <begin position="174"/>
        <end position="196"/>
    </location>
</feature>
<evidence type="ECO:0000256" key="4">
    <source>
        <dbReference type="ARBA" id="ARBA00022692"/>
    </source>
</evidence>
<reference evidence="10 11" key="2">
    <citation type="submission" date="2011-11" db="EMBL/GenBank/DDBJ databases">
        <authorList>
            <consortium name="US DOE Joint Genome Institute"/>
            <person name="Lucas S."/>
            <person name="Han J."/>
            <person name="Lapidus A."/>
            <person name="Cheng J.-F."/>
            <person name="Goodwin L."/>
            <person name="Pitluck S."/>
            <person name="Peters L."/>
            <person name="Ovchinnikova G."/>
            <person name="Zhang X."/>
            <person name="Detter J.C."/>
            <person name="Han C."/>
            <person name="Tapia R."/>
            <person name="Land M."/>
            <person name="Hauser L."/>
            <person name="Kyrpides N."/>
            <person name="Ivanova N."/>
            <person name="Pagani I."/>
            <person name="Vogl K."/>
            <person name="Liu Z."/>
            <person name="Overmann J."/>
            <person name="Frigaard N.-U."/>
            <person name="Bryant D."/>
            <person name="Woyke T."/>
        </authorList>
    </citation>
    <scope>NUCLEOTIDE SEQUENCE [LARGE SCALE GENOMIC DNA]</scope>
    <source>
        <strain evidence="10 11">970</strain>
    </source>
</reference>
<evidence type="ECO:0000259" key="9">
    <source>
        <dbReference type="Pfam" id="PF00361"/>
    </source>
</evidence>
<dbReference type="InterPro" id="IPR003918">
    <property type="entry name" value="NADH_UbQ_OxRdtase"/>
</dbReference>
<sequence>MSASAATLPLPWPTAPIAAVSGDWSWQTLSSLDWMFVAALVTLLLALALGRWRVFAPLFAAGYGAQFWALAHADVLTGQPLVASFALRILRQPLLWRYDSLSWFFAMLTIGAAFVCSLFALATASSGMLSRRAGANAGARGDSMAGARSGSNLGSSWIAALGARVRVGLGVDSGLWHLFQVALALSVLSCLCLFGSGNLLALYVSWEVVVWAFFLLLAVGGGLALGAAVRYAAYSFAGGVALLGALALVFRAAKSFEFTQVSAALPTLGMGQELLLGLLLLAALGLRLGALPLFAWQPGQVQPPVPVFWHGIAARVGFFALLLLLSRIVGVEWLTHMGGLAQGGWFDPRLLLCWVALLLVLFGGWRAWRQSSAGAVLSWLALSQTGFVLLALLLGGAFGTASGLLQLFSLGLAEAVLAGLCLVAVPLVLAPFGSDSGRAAMGRRRLALAAALLAGASLVGLPPTLGFVSKWLLYDAILTEPMLGLSRWPLFGLALLGSLLSLLALLRLVAIMRAQAGQECAGRPDAIMAPVLGLSGLTLLAGVLPGPAMGWVVAMQHALGVPVLDWTLGGVAGRFNMLWLTLWQGLAVLPLLAALWWFWRGASSERVRATLWRVLGALPIGDGVERAAAGEAGSSQGRGRRRLLESLLARLLDGLAGLVAALSGPRLAPWTLVAALASFVFWALT</sequence>
<evidence type="ECO:0000256" key="8">
    <source>
        <dbReference type="SAM" id="Phobius"/>
    </source>
</evidence>
<feature type="transmembrane region" description="Helical" evidence="8">
    <location>
        <begin position="410"/>
        <end position="434"/>
    </location>
</feature>
<feature type="transmembrane region" description="Helical" evidence="8">
    <location>
        <begin position="102"/>
        <end position="122"/>
    </location>
</feature>
<dbReference type="Proteomes" id="UP000002964">
    <property type="component" value="Unassembled WGS sequence"/>
</dbReference>
<dbReference type="OrthoDB" id="9768329at2"/>
<feature type="transmembrane region" description="Helical" evidence="8">
    <location>
        <begin position="577"/>
        <end position="599"/>
    </location>
</feature>
<feature type="transmembrane region" description="Helical" evidence="8">
    <location>
        <begin position="208"/>
        <end position="229"/>
    </location>
</feature>
<dbReference type="AlphaFoldDB" id="H8Z3U4"/>
<dbReference type="RefSeq" id="WP_009151499.1">
    <property type="nucleotide sequence ID" value="NZ_CP121471.1"/>
</dbReference>
<dbReference type="eggNOG" id="COG0651">
    <property type="taxonomic scope" value="Bacteria"/>
</dbReference>
<feature type="transmembrane region" description="Helical" evidence="8">
    <location>
        <begin position="67"/>
        <end position="90"/>
    </location>
</feature>
<organism evidence="10 11">
    <name type="scientific">Thiorhodovibrio frisius</name>
    <dbReference type="NCBI Taxonomy" id="631362"/>
    <lineage>
        <taxon>Bacteria</taxon>
        <taxon>Pseudomonadati</taxon>
        <taxon>Pseudomonadota</taxon>
        <taxon>Gammaproteobacteria</taxon>
        <taxon>Chromatiales</taxon>
        <taxon>Chromatiaceae</taxon>
        <taxon>Thiorhodovibrio</taxon>
    </lineage>
</organism>
<dbReference type="GO" id="GO:0005886">
    <property type="term" value="C:plasma membrane"/>
    <property type="evidence" value="ECO:0007669"/>
    <property type="project" value="UniProtKB-SubCell"/>
</dbReference>
<feature type="transmembrane region" description="Helical" evidence="8">
    <location>
        <begin position="667"/>
        <end position="684"/>
    </location>
</feature>
<feature type="transmembrane region" description="Helical" evidence="8">
    <location>
        <begin position="488"/>
        <end position="510"/>
    </location>
</feature>
<dbReference type="GO" id="GO:0042773">
    <property type="term" value="P:ATP synthesis coupled electron transport"/>
    <property type="evidence" value="ECO:0007669"/>
    <property type="project" value="InterPro"/>
</dbReference>
<dbReference type="HOGENOM" id="CLU_401659_0_0_6"/>
<keyword evidence="10" id="KW-0830">Ubiquinone</keyword>